<gene>
    <name evidence="2" type="ORF">SAMN02745132_02610</name>
</gene>
<evidence type="ECO:0000313" key="2">
    <source>
        <dbReference type="EMBL" id="SKA56651.1"/>
    </source>
</evidence>
<name>A0A1T4UW48_9GAMM</name>
<reference evidence="3" key="1">
    <citation type="submission" date="2017-02" db="EMBL/GenBank/DDBJ databases">
        <authorList>
            <person name="Varghese N."/>
            <person name="Submissions S."/>
        </authorList>
    </citation>
    <scope>NUCLEOTIDE SEQUENCE [LARGE SCALE GENOMIC DNA]</scope>
    <source>
        <strain evidence="3">DSM 22720</strain>
    </source>
</reference>
<dbReference type="EMBL" id="FUXU01000032">
    <property type="protein sequence ID" value="SKA56651.1"/>
    <property type="molecule type" value="Genomic_DNA"/>
</dbReference>
<dbReference type="SUPFAM" id="SSF49373">
    <property type="entry name" value="Invasin/intimin cell-adhesion fragments"/>
    <property type="match status" value="1"/>
</dbReference>
<dbReference type="InterPro" id="IPR003343">
    <property type="entry name" value="Big_2"/>
</dbReference>
<accession>A0A1T4UW48</accession>
<keyword evidence="3" id="KW-1185">Reference proteome</keyword>
<evidence type="ECO:0000259" key="1">
    <source>
        <dbReference type="SMART" id="SM00635"/>
    </source>
</evidence>
<dbReference type="InterPro" id="IPR008964">
    <property type="entry name" value="Invasin/intimin_cell_adhesion"/>
</dbReference>
<dbReference type="Proteomes" id="UP000190162">
    <property type="component" value="Unassembled WGS sequence"/>
</dbReference>
<sequence>MDKNNEQRIAQLDNAFAGALDDLSHSVISLGGHSRILLNRSGCEESIVLVIASSMALGGIASEYNKLLGKESTFSASVQALFGDAVKQAIAGNLKSMPPRELSDEEFDAEMKKRLPESYDLLSSLNQHGGDAQSFLASLAKEPSIDVIESELIDGSLPSVDLNVSKQDAAPLTIGFNCDDAQYLLDANDAIGSTIALPVDVYNPHNQSVKFETSDPTVLRVNEATGELTAVKVGSATITATLSKKGDHKRIQSSLDVLIDG</sequence>
<dbReference type="Pfam" id="PF02368">
    <property type="entry name" value="Big_2"/>
    <property type="match status" value="1"/>
</dbReference>
<dbReference type="AlphaFoldDB" id="A0A1T4UW48"/>
<organism evidence="2 3">
    <name type="scientific">Enterovibrio nigricans DSM 22720</name>
    <dbReference type="NCBI Taxonomy" id="1121868"/>
    <lineage>
        <taxon>Bacteria</taxon>
        <taxon>Pseudomonadati</taxon>
        <taxon>Pseudomonadota</taxon>
        <taxon>Gammaproteobacteria</taxon>
        <taxon>Vibrionales</taxon>
        <taxon>Vibrionaceae</taxon>
        <taxon>Enterovibrio</taxon>
    </lineage>
</organism>
<dbReference type="RefSeq" id="WP_078752924.1">
    <property type="nucleotide sequence ID" value="NZ_FUXU01000032.1"/>
</dbReference>
<evidence type="ECO:0000313" key="3">
    <source>
        <dbReference type="Proteomes" id="UP000190162"/>
    </source>
</evidence>
<proteinExistence type="predicted"/>
<feature type="domain" description="BIG2" evidence="1">
    <location>
        <begin position="184"/>
        <end position="252"/>
    </location>
</feature>
<dbReference type="Gene3D" id="2.60.40.1080">
    <property type="match status" value="1"/>
</dbReference>
<protein>
    <submittedName>
        <fullName evidence="2">Ig-like domain (Group 2)</fullName>
    </submittedName>
</protein>
<dbReference type="SMART" id="SM00635">
    <property type="entry name" value="BID_2"/>
    <property type="match status" value="1"/>
</dbReference>